<evidence type="ECO:0000313" key="2">
    <source>
        <dbReference type="Proteomes" id="UP001225906"/>
    </source>
</evidence>
<accession>A0ABT9JTB2</accession>
<dbReference type="Proteomes" id="UP001225906">
    <property type="component" value="Unassembled WGS sequence"/>
</dbReference>
<comment type="caution">
    <text evidence="1">The sequence shown here is derived from an EMBL/GenBank/DDBJ whole genome shotgun (WGS) entry which is preliminary data.</text>
</comment>
<sequence>MKDLSLKEKLSNLECIENEGFEILKGIAEKLSLPEEFSEGVEFLIRALEHRSSYFKI</sequence>
<organism evidence="1 2">
    <name type="scientific">Methylophilus aquaticus</name>
    <dbReference type="NCBI Taxonomy" id="1971610"/>
    <lineage>
        <taxon>Bacteria</taxon>
        <taxon>Pseudomonadati</taxon>
        <taxon>Pseudomonadota</taxon>
        <taxon>Betaproteobacteria</taxon>
        <taxon>Nitrosomonadales</taxon>
        <taxon>Methylophilaceae</taxon>
        <taxon>Methylophilus</taxon>
    </lineage>
</organism>
<proteinExistence type="predicted"/>
<keyword evidence="2" id="KW-1185">Reference proteome</keyword>
<name>A0ABT9JTB2_9PROT</name>
<protein>
    <submittedName>
        <fullName evidence="1">Uncharacterized protein</fullName>
    </submittedName>
</protein>
<gene>
    <name evidence="1" type="ORF">Q9291_08110</name>
</gene>
<evidence type="ECO:0000313" key="1">
    <source>
        <dbReference type="EMBL" id="MDP8567812.1"/>
    </source>
</evidence>
<dbReference type="EMBL" id="JAVCAP010000015">
    <property type="protein sequence ID" value="MDP8567812.1"/>
    <property type="molecule type" value="Genomic_DNA"/>
</dbReference>
<dbReference type="RefSeq" id="WP_306389536.1">
    <property type="nucleotide sequence ID" value="NZ_JAVCAP010000015.1"/>
</dbReference>
<reference evidence="2" key="1">
    <citation type="journal article" date="2019" name="Int. J. Syst. Evol. Microbiol.">
        <title>The Global Catalogue of Microorganisms (GCM) 10K type strain sequencing project: providing services to taxonomists for standard genome sequencing and annotation.</title>
        <authorList>
            <consortium name="The Broad Institute Genomics Platform"/>
            <consortium name="The Broad Institute Genome Sequencing Center for Infectious Disease"/>
            <person name="Wu L."/>
            <person name="Ma J."/>
        </authorList>
    </citation>
    <scope>NUCLEOTIDE SEQUENCE [LARGE SCALE GENOMIC DNA]</scope>
    <source>
        <strain evidence="2">VKM B-3159</strain>
    </source>
</reference>